<dbReference type="Gene3D" id="3.30.200.20">
    <property type="entry name" value="Phosphorylase Kinase, domain 1"/>
    <property type="match status" value="1"/>
</dbReference>
<evidence type="ECO:0000256" key="23">
    <source>
        <dbReference type="ARBA" id="ARBA00023128"/>
    </source>
</evidence>
<keyword evidence="8" id="KW-0964">Secreted</keyword>
<evidence type="ECO:0000256" key="6">
    <source>
        <dbReference type="ARBA" id="ARBA00010052"/>
    </source>
</evidence>
<protein>
    <recommendedName>
        <fullName evidence="31">Serine/threonine-protein kinase receptor</fullName>
        <ecNumber evidence="31">2.7.11.30</ecNumber>
    </recommendedName>
</protein>
<dbReference type="GO" id="GO:0048179">
    <property type="term" value="C:activin receptor complex"/>
    <property type="evidence" value="ECO:0007669"/>
    <property type="project" value="TreeGrafter"/>
</dbReference>
<dbReference type="Pfam" id="PF01223">
    <property type="entry name" value="Endonuclease_NS"/>
    <property type="match status" value="1"/>
</dbReference>
<evidence type="ECO:0000256" key="31">
    <source>
        <dbReference type="RuleBase" id="RU361271"/>
    </source>
</evidence>
<gene>
    <name evidence="34" type="ORF">NXF25_019429</name>
</gene>
<keyword evidence="11 31" id="KW-0812">Transmembrane</keyword>
<reference evidence="34 35" key="1">
    <citation type="journal article" date="2024" name="Proc. Natl. Acad. Sci. U.S.A.">
        <title>The genetic regulatory architecture and epigenomic basis for age-related changes in rattlesnake venom.</title>
        <authorList>
            <person name="Hogan M.P."/>
            <person name="Holding M.L."/>
            <person name="Nystrom G.S."/>
            <person name="Colston T.J."/>
            <person name="Bartlett D.A."/>
            <person name="Mason A.J."/>
            <person name="Ellsworth S.A."/>
            <person name="Rautsaw R.M."/>
            <person name="Lawrence K.C."/>
            <person name="Strickland J.L."/>
            <person name="He B."/>
            <person name="Fraser P."/>
            <person name="Margres M.J."/>
            <person name="Gilbert D.M."/>
            <person name="Gibbs H.L."/>
            <person name="Parkinson C.L."/>
            <person name="Rokyta D.R."/>
        </authorList>
    </citation>
    <scope>NUCLEOTIDE SEQUENCE [LARGE SCALE GENOMIC DNA]</scope>
    <source>
        <strain evidence="34">DRR0105</strain>
    </source>
</reference>
<dbReference type="Proteomes" id="UP001474421">
    <property type="component" value="Unassembled WGS sequence"/>
</dbReference>
<evidence type="ECO:0000256" key="26">
    <source>
        <dbReference type="ARBA" id="ARBA00023170"/>
    </source>
</evidence>
<dbReference type="Gene3D" id="1.10.510.10">
    <property type="entry name" value="Transferase(Phosphotransferase) domain 1"/>
    <property type="match status" value="1"/>
</dbReference>
<dbReference type="CDD" id="cd00091">
    <property type="entry name" value="NUC"/>
    <property type="match status" value="1"/>
</dbReference>
<comment type="subcellular location">
    <subcellularLocation>
        <location evidence="3 31">Membrane</location>
        <topology evidence="3 31">Single-pass type I membrane protein</topology>
    </subcellularLocation>
    <subcellularLocation>
        <location evidence="2">Mitochondrion inner membrane</location>
    </subcellularLocation>
    <subcellularLocation>
        <location evidence="4">Secreted</location>
    </subcellularLocation>
</comment>
<keyword evidence="17 31" id="KW-0418">Kinase</keyword>
<dbReference type="EMBL" id="JAOTOJ010000008">
    <property type="protein sequence ID" value="KAK9396068.1"/>
    <property type="molecule type" value="Genomic_DNA"/>
</dbReference>
<dbReference type="InterPro" id="IPR000333">
    <property type="entry name" value="TGFB_receptor"/>
</dbReference>
<dbReference type="InterPro" id="IPR000719">
    <property type="entry name" value="Prot_kinase_dom"/>
</dbReference>
<evidence type="ECO:0000313" key="34">
    <source>
        <dbReference type="EMBL" id="KAK9396068.1"/>
    </source>
</evidence>
<keyword evidence="9 31" id="KW-0723">Serine/threonine-protein kinase</keyword>
<dbReference type="SMART" id="SM00477">
    <property type="entry name" value="NUC"/>
    <property type="match status" value="1"/>
</dbReference>
<dbReference type="GO" id="GO:0005743">
    <property type="term" value="C:mitochondrial inner membrane"/>
    <property type="evidence" value="ECO:0007669"/>
    <property type="project" value="UniProtKB-SubCell"/>
</dbReference>
<dbReference type="FunFam" id="2.10.60.10:FF:000002">
    <property type="entry name" value="Serine/threonine-protein kinase receptor"/>
    <property type="match status" value="1"/>
</dbReference>
<dbReference type="InterPro" id="IPR000472">
    <property type="entry name" value="Activin_recp"/>
</dbReference>
<comment type="similarity">
    <text evidence="5 31">Belongs to the protein kinase superfamily. TKL Ser/Thr protein kinase family. TGFB receptor subfamily.</text>
</comment>
<comment type="subunit">
    <text evidence="7">Homodimer.</text>
</comment>
<dbReference type="FunFam" id="3.40.570.10:FF:000003">
    <property type="entry name" value="Nuclease EXOG, mitochondrial"/>
    <property type="match status" value="1"/>
</dbReference>
<keyword evidence="14" id="KW-0732">Signal</keyword>
<dbReference type="InterPro" id="IPR044929">
    <property type="entry name" value="DNA/RNA_non-sp_Endonuclease_sf"/>
</dbReference>
<dbReference type="EC" id="2.7.11.30" evidence="31"/>
<keyword evidence="35" id="KW-1185">Reference proteome</keyword>
<keyword evidence="10 31" id="KW-0808">Transferase</keyword>
<evidence type="ECO:0000256" key="32">
    <source>
        <dbReference type="SAM" id="MobiDB-lite"/>
    </source>
</evidence>
<keyword evidence="25" id="KW-1015">Disulfide bond</keyword>
<evidence type="ECO:0000256" key="1">
    <source>
        <dbReference type="ARBA" id="ARBA00001968"/>
    </source>
</evidence>
<dbReference type="InterPro" id="IPR011009">
    <property type="entry name" value="Kinase-like_dom_sf"/>
</dbReference>
<keyword evidence="16" id="KW-0255">Endonuclease</keyword>
<evidence type="ECO:0000256" key="22">
    <source>
        <dbReference type="ARBA" id="ARBA00022989"/>
    </source>
</evidence>
<dbReference type="SUPFAM" id="SSF56112">
    <property type="entry name" value="Protein kinase-like (PK-like)"/>
    <property type="match status" value="1"/>
</dbReference>
<evidence type="ECO:0000256" key="27">
    <source>
        <dbReference type="ARBA" id="ARBA00023180"/>
    </source>
</evidence>
<evidence type="ECO:0000256" key="13">
    <source>
        <dbReference type="ARBA" id="ARBA00022723"/>
    </source>
</evidence>
<dbReference type="Pfam" id="PF01064">
    <property type="entry name" value="Activin_recp"/>
    <property type="match status" value="1"/>
</dbReference>
<accession>A0AAW1B262</accession>
<dbReference type="FunFam" id="3.30.200.20:FF:000094">
    <property type="entry name" value="Serine/threonine-protein kinase receptor"/>
    <property type="match status" value="1"/>
</dbReference>
<keyword evidence="20 31" id="KW-0067">ATP-binding</keyword>
<dbReference type="InterPro" id="IPR045860">
    <property type="entry name" value="Snake_toxin-like_sf"/>
</dbReference>
<feature type="compositionally biased region" description="Pro residues" evidence="32">
    <location>
        <begin position="598"/>
        <end position="614"/>
    </location>
</feature>
<evidence type="ECO:0000256" key="12">
    <source>
        <dbReference type="ARBA" id="ARBA00022722"/>
    </source>
</evidence>
<dbReference type="PANTHER" id="PTHR23255">
    <property type="entry name" value="TRANSFORMING GROWTH FACTOR-BETA RECEPTOR TYPE I AND II"/>
    <property type="match status" value="1"/>
</dbReference>
<dbReference type="GO" id="GO:0005524">
    <property type="term" value="F:ATP binding"/>
    <property type="evidence" value="ECO:0007669"/>
    <property type="project" value="UniProtKB-UniRule"/>
</dbReference>
<evidence type="ECO:0000256" key="17">
    <source>
        <dbReference type="ARBA" id="ARBA00022777"/>
    </source>
</evidence>
<dbReference type="GO" id="GO:0005576">
    <property type="term" value="C:extracellular region"/>
    <property type="evidence" value="ECO:0007669"/>
    <property type="project" value="UniProtKB-SubCell"/>
</dbReference>
<keyword evidence="22 31" id="KW-1133">Transmembrane helix</keyword>
<dbReference type="Pfam" id="PF00069">
    <property type="entry name" value="Pkinase"/>
    <property type="match status" value="1"/>
</dbReference>
<comment type="catalytic activity">
    <reaction evidence="29 31">
        <text>L-threonyl-[receptor-protein] + ATP = O-phospho-L-threonyl-[receptor-protein] + ADP + H(+)</text>
        <dbReference type="Rhea" id="RHEA:44880"/>
        <dbReference type="Rhea" id="RHEA-COMP:11024"/>
        <dbReference type="Rhea" id="RHEA-COMP:11025"/>
        <dbReference type="ChEBI" id="CHEBI:15378"/>
        <dbReference type="ChEBI" id="CHEBI:30013"/>
        <dbReference type="ChEBI" id="CHEBI:30616"/>
        <dbReference type="ChEBI" id="CHEBI:61977"/>
        <dbReference type="ChEBI" id="CHEBI:456216"/>
        <dbReference type="EC" id="2.7.11.30"/>
    </reaction>
</comment>
<evidence type="ECO:0000256" key="11">
    <source>
        <dbReference type="ARBA" id="ARBA00022692"/>
    </source>
</evidence>
<dbReference type="GO" id="GO:0046872">
    <property type="term" value="F:metal ion binding"/>
    <property type="evidence" value="ECO:0007669"/>
    <property type="project" value="UniProtKB-KW"/>
</dbReference>
<keyword evidence="13 31" id="KW-0479">Metal-binding</keyword>
<evidence type="ECO:0000256" key="7">
    <source>
        <dbReference type="ARBA" id="ARBA00011738"/>
    </source>
</evidence>
<dbReference type="InterPro" id="IPR001604">
    <property type="entry name" value="Endo_G_ENPP1-like_dom"/>
</dbReference>
<dbReference type="InterPro" id="IPR020821">
    <property type="entry name" value="ENPP1-3/EXOG-like_nuc-like"/>
</dbReference>
<dbReference type="GO" id="GO:0016787">
    <property type="term" value="F:hydrolase activity"/>
    <property type="evidence" value="ECO:0007669"/>
    <property type="project" value="UniProtKB-KW"/>
</dbReference>
<evidence type="ECO:0000256" key="10">
    <source>
        <dbReference type="ARBA" id="ARBA00022679"/>
    </source>
</evidence>
<evidence type="ECO:0000256" key="2">
    <source>
        <dbReference type="ARBA" id="ARBA00004273"/>
    </source>
</evidence>
<comment type="function">
    <text evidence="30">Endo/exonuclease with nicking activity towards supercoiled DNA, a preference for single-stranded DNA and 5'-3' exonuclease activity.</text>
</comment>
<evidence type="ECO:0000256" key="15">
    <source>
        <dbReference type="ARBA" id="ARBA00022741"/>
    </source>
</evidence>
<dbReference type="Gene3D" id="3.40.570.10">
    <property type="entry name" value="Extracellular Endonuclease, subunit A"/>
    <property type="match status" value="1"/>
</dbReference>
<evidence type="ECO:0000256" key="25">
    <source>
        <dbReference type="ARBA" id="ARBA00023157"/>
    </source>
</evidence>
<evidence type="ECO:0000256" key="9">
    <source>
        <dbReference type="ARBA" id="ARBA00022527"/>
    </source>
</evidence>
<organism evidence="34 35">
    <name type="scientific">Crotalus adamanteus</name>
    <name type="common">Eastern diamondback rattlesnake</name>
    <dbReference type="NCBI Taxonomy" id="8729"/>
    <lineage>
        <taxon>Eukaryota</taxon>
        <taxon>Metazoa</taxon>
        <taxon>Chordata</taxon>
        <taxon>Craniata</taxon>
        <taxon>Vertebrata</taxon>
        <taxon>Euteleostomi</taxon>
        <taxon>Lepidosauria</taxon>
        <taxon>Squamata</taxon>
        <taxon>Bifurcata</taxon>
        <taxon>Unidentata</taxon>
        <taxon>Episquamata</taxon>
        <taxon>Toxicofera</taxon>
        <taxon>Serpentes</taxon>
        <taxon>Colubroidea</taxon>
        <taxon>Viperidae</taxon>
        <taxon>Crotalinae</taxon>
        <taxon>Crotalus</taxon>
    </lineage>
</organism>
<evidence type="ECO:0000256" key="29">
    <source>
        <dbReference type="ARBA" id="ARBA00048773"/>
    </source>
</evidence>
<keyword evidence="24 31" id="KW-0472">Membrane</keyword>
<evidence type="ECO:0000256" key="14">
    <source>
        <dbReference type="ARBA" id="ARBA00022729"/>
    </source>
</evidence>
<evidence type="ECO:0000256" key="30">
    <source>
        <dbReference type="ARBA" id="ARBA00053281"/>
    </source>
</evidence>
<evidence type="ECO:0000256" key="20">
    <source>
        <dbReference type="ARBA" id="ARBA00022840"/>
    </source>
</evidence>
<keyword evidence="23" id="KW-0496">Mitochondrion</keyword>
<dbReference type="CDD" id="cd14140">
    <property type="entry name" value="STKc_ACVR2b"/>
    <property type="match status" value="1"/>
</dbReference>
<keyword evidence="12" id="KW-0540">Nuclease</keyword>
<feature type="transmembrane region" description="Helical" evidence="31">
    <location>
        <begin position="120"/>
        <end position="142"/>
    </location>
</feature>
<keyword evidence="21" id="KW-0809">Transit peptide</keyword>
<dbReference type="PANTHER" id="PTHR23255:SF70">
    <property type="entry name" value="ACTIVIN RECEPTOR TYPE-2B"/>
    <property type="match status" value="1"/>
</dbReference>
<name>A0AAW1B262_CROAD</name>
<feature type="domain" description="Protein kinase" evidence="33">
    <location>
        <begin position="172"/>
        <end position="476"/>
    </location>
</feature>
<keyword evidence="15 31" id="KW-0547">Nucleotide-binding</keyword>
<evidence type="ECO:0000256" key="4">
    <source>
        <dbReference type="ARBA" id="ARBA00004613"/>
    </source>
</evidence>
<keyword evidence="31" id="KW-0464">Manganese</keyword>
<evidence type="ECO:0000256" key="28">
    <source>
        <dbReference type="ARBA" id="ARBA00047681"/>
    </source>
</evidence>
<evidence type="ECO:0000256" key="16">
    <source>
        <dbReference type="ARBA" id="ARBA00022759"/>
    </source>
</evidence>
<dbReference type="FunFam" id="1.10.510.10:FF:000099">
    <property type="entry name" value="Serine/threonine-protein kinase receptor"/>
    <property type="match status" value="1"/>
</dbReference>
<dbReference type="Gene3D" id="2.10.60.10">
    <property type="entry name" value="CD59"/>
    <property type="match status" value="1"/>
</dbReference>
<dbReference type="CDD" id="cd23632">
    <property type="entry name" value="TFP_LU_ECD_ACVR2B"/>
    <property type="match status" value="1"/>
</dbReference>
<comment type="cofactor">
    <cofactor evidence="31">
        <name>Mg(2+)</name>
        <dbReference type="ChEBI" id="CHEBI:18420"/>
    </cofactor>
    <cofactor evidence="31">
        <name>Mn(2+)</name>
        <dbReference type="ChEBI" id="CHEBI:29035"/>
    </cofactor>
</comment>
<proteinExistence type="inferred from homology"/>
<sequence>MEKTNQSGVERCEGEKDKRLHCYASWRNNSGFIELVKKGCWLDDFNCYDRQECVATEENPQVYFCCCEGNFCNEKFTHLPEATGPQGSGKRRLEAKRYEERLQKLVVYEPPPPNASLLHVVVYSLFPMTALSIAILLAFWMYRHRKPPYGHVDVSEDPGPPPPSPMVGLKPLQLLEVKARGRFGCVWKAQLMNEYVAVKIFPVQDKQSWQSERDIFNTPGMKHENLLQFIAAEKRGTNLEMELWLITAFHDKGSLTDYLKGNVVNWNELCHVAETMARGLSYLHEDIPWCKGEGHKPAIAHRDFKSKNVLLKNDLTAVLADFGLAVRFEPGKPPGDTHGQVNLQVGTRRYMAPEVLEGAINFQRDSFLRIDMYAMGLVLWELVSRSTATDGPVDEYLLPFEEEIGQHPSLEELQEIVVHKKMRPVFKDHWLKHPGIAQLCVTIEECWDHDAEARLSAGCVEERVAQIRKSANASWILSLPICGTHLLEFPHCMAKTAVGSKFCNPDPSGRLQVEKANSGREAAQSGGGAAEESLACRLAALLTGSMAEAIGVRLVRNRFFGGFVCGAALGATVSGLLANKLLRNPDQPPTVAASQPEEPLPPPPQPPLTEPGPKPVLERYGFPAAGTQIRCYTNHALSYDQAKRVPRWVIEHISKYKTSGSADRKHCKFKADPNIPSVFSAVNEDYIGSGWSRGHMAPAGDNKYSLEAMAETFYLSNIVPQNYENNAGFWNRVEMYCRDLTERFEDVWIVSGPLMLPQLDEDGKKKVIYQVIGKDEVAVPSHLYKVILARRSKVLQDPLLLGAFVIPNRPIGFDHQLQEFQVGIEDLEKMSGLIFFPQKTNGEFKSDC</sequence>
<dbReference type="PROSITE" id="PS50011">
    <property type="entry name" value="PROTEIN_KINASE_DOM"/>
    <property type="match status" value="1"/>
</dbReference>
<keyword evidence="31" id="KW-0460">Magnesium</keyword>
<evidence type="ECO:0000256" key="18">
    <source>
        <dbReference type="ARBA" id="ARBA00022792"/>
    </source>
</evidence>
<dbReference type="InterPro" id="IPR044925">
    <property type="entry name" value="His-Me_finger_sf"/>
</dbReference>
<comment type="cofactor">
    <cofactor evidence="1">
        <name>a divalent metal cation</name>
        <dbReference type="ChEBI" id="CHEBI:60240"/>
    </cofactor>
</comment>
<evidence type="ECO:0000256" key="8">
    <source>
        <dbReference type="ARBA" id="ARBA00022525"/>
    </source>
</evidence>
<evidence type="ECO:0000259" key="33">
    <source>
        <dbReference type="PROSITE" id="PS50011"/>
    </source>
</evidence>
<comment type="caution">
    <text evidence="34">The sequence shown here is derived from an EMBL/GenBank/DDBJ whole genome shotgun (WGS) entry which is preliminary data.</text>
</comment>
<keyword evidence="27" id="KW-0325">Glycoprotein</keyword>
<comment type="similarity">
    <text evidence="6">Belongs to the DNA/RNA non-specific endonuclease family.</text>
</comment>
<keyword evidence="26 31" id="KW-0675">Receptor</keyword>
<evidence type="ECO:0000256" key="5">
    <source>
        <dbReference type="ARBA" id="ARBA00009605"/>
    </source>
</evidence>
<dbReference type="AlphaFoldDB" id="A0AAW1B262"/>
<dbReference type="GO" id="GO:0048185">
    <property type="term" value="F:activin binding"/>
    <property type="evidence" value="ECO:0007669"/>
    <property type="project" value="TreeGrafter"/>
</dbReference>
<keyword evidence="19" id="KW-0378">Hydrolase</keyword>
<feature type="region of interest" description="Disordered" evidence="32">
    <location>
        <begin position="586"/>
        <end position="619"/>
    </location>
</feature>
<dbReference type="GO" id="GO:0017002">
    <property type="term" value="F:activin receptor activity"/>
    <property type="evidence" value="ECO:0007669"/>
    <property type="project" value="TreeGrafter"/>
</dbReference>
<evidence type="ECO:0000256" key="3">
    <source>
        <dbReference type="ARBA" id="ARBA00004479"/>
    </source>
</evidence>
<dbReference type="GO" id="GO:0004519">
    <property type="term" value="F:endonuclease activity"/>
    <property type="evidence" value="ECO:0007669"/>
    <property type="project" value="UniProtKB-KW"/>
</dbReference>
<evidence type="ECO:0000256" key="21">
    <source>
        <dbReference type="ARBA" id="ARBA00022946"/>
    </source>
</evidence>
<dbReference type="PROSITE" id="PS00108">
    <property type="entry name" value="PROTEIN_KINASE_ST"/>
    <property type="match status" value="1"/>
</dbReference>
<comment type="catalytic activity">
    <reaction evidence="28">
        <text>L-seryl-[receptor-protein] + ATP = O-phospho-L-seryl-[receptor-protein] + ADP + H(+)</text>
        <dbReference type="Rhea" id="RHEA:18673"/>
        <dbReference type="Rhea" id="RHEA-COMP:11022"/>
        <dbReference type="Rhea" id="RHEA-COMP:11023"/>
        <dbReference type="ChEBI" id="CHEBI:15378"/>
        <dbReference type="ChEBI" id="CHEBI:29999"/>
        <dbReference type="ChEBI" id="CHEBI:30616"/>
        <dbReference type="ChEBI" id="CHEBI:83421"/>
        <dbReference type="ChEBI" id="CHEBI:456216"/>
        <dbReference type="EC" id="2.7.11.30"/>
    </reaction>
</comment>
<dbReference type="GO" id="GO:0003676">
    <property type="term" value="F:nucleic acid binding"/>
    <property type="evidence" value="ECO:0007669"/>
    <property type="project" value="InterPro"/>
</dbReference>
<evidence type="ECO:0000256" key="24">
    <source>
        <dbReference type="ARBA" id="ARBA00023136"/>
    </source>
</evidence>
<dbReference type="InterPro" id="IPR008271">
    <property type="entry name" value="Ser/Thr_kinase_AS"/>
</dbReference>
<evidence type="ECO:0000256" key="19">
    <source>
        <dbReference type="ARBA" id="ARBA00022801"/>
    </source>
</evidence>
<dbReference type="GO" id="GO:0071363">
    <property type="term" value="P:cellular response to growth factor stimulus"/>
    <property type="evidence" value="ECO:0007669"/>
    <property type="project" value="TreeGrafter"/>
</dbReference>
<dbReference type="GO" id="GO:0032502">
    <property type="term" value="P:developmental process"/>
    <property type="evidence" value="ECO:0007669"/>
    <property type="project" value="UniProtKB-ARBA"/>
</dbReference>
<evidence type="ECO:0000313" key="35">
    <source>
        <dbReference type="Proteomes" id="UP001474421"/>
    </source>
</evidence>
<dbReference type="SMART" id="SM00892">
    <property type="entry name" value="Endonuclease_NS"/>
    <property type="match status" value="1"/>
</dbReference>
<dbReference type="PRINTS" id="PR00653">
    <property type="entry name" value="ACTIVIN2R"/>
</dbReference>
<keyword evidence="18" id="KW-0999">Mitochondrion inner membrane</keyword>
<dbReference type="SUPFAM" id="SSF57302">
    <property type="entry name" value="Snake toxin-like"/>
    <property type="match status" value="1"/>
</dbReference>
<dbReference type="SUPFAM" id="SSF54060">
    <property type="entry name" value="His-Me finger endonucleases"/>
    <property type="match status" value="1"/>
</dbReference>